<evidence type="ECO:0000313" key="2">
    <source>
        <dbReference type="Proteomes" id="UP000321595"/>
    </source>
</evidence>
<dbReference type="EMBL" id="CP042467">
    <property type="protein sequence ID" value="QED28073.1"/>
    <property type="molecule type" value="Genomic_DNA"/>
</dbReference>
<proteinExistence type="predicted"/>
<dbReference type="Proteomes" id="UP000321595">
    <property type="component" value="Chromosome"/>
</dbReference>
<accession>A0A5B8XVG8</accession>
<dbReference type="AlphaFoldDB" id="A0A5B8XVG8"/>
<protein>
    <submittedName>
        <fullName evidence="1">Uncharacterized protein</fullName>
    </submittedName>
</protein>
<evidence type="ECO:0000313" key="1">
    <source>
        <dbReference type="EMBL" id="QED28073.1"/>
    </source>
</evidence>
<dbReference type="KEGG" id="bbae:FRD01_12670"/>
<name>A0A5B8XVG8_9DELT</name>
<reference evidence="1 2" key="1">
    <citation type="submission" date="2019-08" db="EMBL/GenBank/DDBJ databases">
        <authorList>
            <person name="Liang Q."/>
        </authorList>
    </citation>
    <scope>NUCLEOTIDE SEQUENCE [LARGE SCALE GENOMIC DNA]</scope>
    <source>
        <strain evidence="1 2">V1718</strain>
    </source>
</reference>
<dbReference type="RefSeq" id="WP_146960174.1">
    <property type="nucleotide sequence ID" value="NZ_CP042467.1"/>
</dbReference>
<sequence>MKRLPLNLLALAFVWLFVVGQTAWSAASVEVEYEPAFVDAGTLSPDLGLTHNEPLPEAPGSSGSGAGLVHGWVVVDPPKVLGVWLPTPELEPWFVMRKERLLFAPSHSPPQVS</sequence>
<keyword evidence="2" id="KW-1185">Reference proteome</keyword>
<organism evidence="1 2">
    <name type="scientific">Microvenator marinus</name>
    <dbReference type="NCBI Taxonomy" id="2600177"/>
    <lineage>
        <taxon>Bacteria</taxon>
        <taxon>Deltaproteobacteria</taxon>
        <taxon>Bradymonadales</taxon>
        <taxon>Microvenatoraceae</taxon>
        <taxon>Microvenator</taxon>
    </lineage>
</organism>
<gene>
    <name evidence="1" type="ORF">FRD01_12670</name>
</gene>